<dbReference type="STRING" id="435.A0U92_09765"/>
<proteinExistence type="predicted"/>
<sequence>MQKDLTLSPSTSSLAETGLWRRPDPASVSVLAEQFRSARPYPHVVMDRLFSRDRLSDILQESPDIPHEVWKPHYTRLQNKRIVNHLAHMPPALLAYFETVHSPGFVSFLESVTGLAALQPDLTLYGGGLHEARHDGHFEIHVDFQKHPATKLRNALVVITYLNKGWKAGDGGELELWDAFACRPESQVAPLFGRTLIMEQSEIALHGYPRPLVTGSRRALITYFYKHDLQVFERQFENTHYLRRPGLPVDRRLQMALRDYLPKPAVSALRRIRSGLVHRWNRNNEGDS</sequence>
<evidence type="ECO:0000313" key="2">
    <source>
        <dbReference type="EMBL" id="AQS85017.1"/>
    </source>
</evidence>
<dbReference type="Gene3D" id="2.60.120.620">
    <property type="entry name" value="q2cbj1_9rhob like domain"/>
    <property type="match status" value="1"/>
</dbReference>
<protein>
    <recommendedName>
        <fullName evidence="1">Prolyl 4-hydroxylase alpha subunit Fe(2+) 2OG dioxygenase domain-containing protein</fullName>
    </recommendedName>
</protein>
<dbReference type="Pfam" id="PF13640">
    <property type="entry name" value="2OG-FeII_Oxy_3"/>
    <property type="match status" value="1"/>
</dbReference>
<dbReference type="RefSeq" id="WP_222927820.1">
    <property type="nucleotide sequence ID" value="NZ_CP014692.1"/>
</dbReference>
<dbReference type="Proteomes" id="UP000188937">
    <property type="component" value="Chromosome"/>
</dbReference>
<organism evidence="2 3">
    <name type="scientific">Acetobacter aceti</name>
    <dbReference type="NCBI Taxonomy" id="435"/>
    <lineage>
        <taxon>Bacteria</taxon>
        <taxon>Pseudomonadati</taxon>
        <taxon>Pseudomonadota</taxon>
        <taxon>Alphaproteobacteria</taxon>
        <taxon>Acetobacterales</taxon>
        <taxon>Acetobacteraceae</taxon>
        <taxon>Acetobacter</taxon>
        <taxon>Acetobacter subgen. Acetobacter</taxon>
    </lineage>
</organism>
<name>A0A1U9KGZ6_ACEAC</name>
<feature type="domain" description="Prolyl 4-hydroxylase alpha subunit Fe(2+) 2OG dioxygenase" evidence="1">
    <location>
        <begin position="130"/>
        <end position="225"/>
    </location>
</feature>
<reference evidence="2 3" key="1">
    <citation type="submission" date="2016-03" db="EMBL/GenBank/DDBJ databases">
        <title>Acetic acid bacteria sequencing.</title>
        <authorList>
            <person name="Brandt J."/>
            <person name="Jakob F."/>
            <person name="Vogel R.F."/>
        </authorList>
    </citation>
    <scope>NUCLEOTIDE SEQUENCE [LARGE SCALE GENOMIC DNA]</scope>
    <source>
        <strain evidence="2 3">TMW2.1153</strain>
    </source>
</reference>
<dbReference type="KEGG" id="aace:A0U92_09765"/>
<gene>
    <name evidence="2" type="ORF">A0U92_09765</name>
</gene>
<evidence type="ECO:0000313" key="3">
    <source>
        <dbReference type="Proteomes" id="UP000188937"/>
    </source>
</evidence>
<evidence type="ECO:0000259" key="1">
    <source>
        <dbReference type="Pfam" id="PF13640"/>
    </source>
</evidence>
<accession>A0A1U9KGZ6</accession>
<dbReference type="EMBL" id="CP014692">
    <property type="protein sequence ID" value="AQS85017.1"/>
    <property type="molecule type" value="Genomic_DNA"/>
</dbReference>
<dbReference type="AlphaFoldDB" id="A0A1U9KGZ6"/>
<keyword evidence="3" id="KW-1185">Reference proteome</keyword>
<dbReference type="InterPro" id="IPR044862">
    <property type="entry name" value="Pro_4_hyd_alph_FE2OG_OXY"/>
</dbReference>